<sequence length="74" mass="8430">MTTNLAKSINSLLKGTKNLSITLLVLNPRERQPTRRFNINLQEGECDYGKFHYTFLVHMSVLHAAISMSTTIHI</sequence>
<gene>
    <name evidence="1" type="ORF">CR513_22140</name>
</gene>
<dbReference type="EMBL" id="QJKJ01004151">
    <property type="protein sequence ID" value="RDX95356.1"/>
    <property type="molecule type" value="Genomic_DNA"/>
</dbReference>
<dbReference type="Proteomes" id="UP000257109">
    <property type="component" value="Unassembled WGS sequence"/>
</dbReference>
<dbReference type="AlphaFoldDB" id="A0A371GY17"/>
<evidence type="ECO:0000313" key="2">
    <source>
        <dbReference type="Proteomes" id="UP000257109"/>
    </source>
</evidence>
<proteinExistence type="predicted"/>
<evidence type="ECO:0000313" key="1">
    <source>
        <dbReference type="EMBL" id="RDX95356.1"/>
    </source>
</evidence>
<organism evidence="1 2">
    <name type="scientific">Mucuna pruriens</name>
    <name type="common">Velvet bean</name>
    <name type="synonym">Dolichos pruriens</name>
    <dbReference type="NCBI Taxonomy" id="157652"/>
    <lineage>
        <taxon>Eukaryota</taxon>
        <taxon>Viridiplantae</taxon>
        <taxon>Streptophyta</taxon>
        <taxon>Embryophyta</taxon>
        <taxon>Tracheophyta</taxon>
        <taxon>Spermatophyta</taxon>
        <taxon>Magnoliopsida</taxon>
        <taxon>eudicotyledons</taxon>
        <taxon>Gunneridae</taxon>
        <taxon>Pentapetalae</taxon>
        <taxon>rosids</taxon>
        <taxon>fabids</taxon>
        <taxon>Fabales</taxon>
        <taxon>Fabaceae</taxon>
        <taxon>Papilionoideae</taxon>
        <taxon>50 kb inversion clade</taxon>
        <taxon>NPAAA clade</taxon>
        <taxon>indigoferoid/millettioid clade</taxon>
        <taxon>Phaseoleae</taxon>
        <taxon>Mucuna</taxon>
    </lineage>
</organism>
<comment type="caution">
    <text evidence="1">The sequence shown here is derived from an EMBL/GenBank/DDBJ whole genome shotgun (WGS) entry which is preliminary data.</text>
</comment>
<reference evidence="1" key="1">
    <citation type="submission" date="2018-05" db="EMBL/GenBank/DDBJ databases">
        <title>Draft genome of Mucuna pruriens seed.</title>
        <authorList>
            <person name="Nnadi N.E."/>
            <person name="Vos R."/>
            <person name="Hasami M.H."/>
            <person name="Devisetty U.K."/>
            <person name="Aguiy J.C."/>
        </authorList>
    </citation>
    <scope>NUCLEOTIDE SEQUENCE [LARGE SCALE GENOMIC DNA]</scope>
    <source>
        <strain evidence="1">JCA_2017</strain>
    </source>
</reference>
<protein>
    <submittedName>
        <fullName evidence="1">Uncharacterized protein</fullName>
    </submittedName>
</protein>
<feature type="non-terminal residue" evidence="1">
    <location>
        <position position="1"/>
    </location>
</feature>
<keyword evidence="2" id="KW-1185">Reference proteome</keyword>
<name>A0A371GY17_MUCPR</name>
<accession>A0A371GY17</accession>